<keyword evidence="1" id="KW-0812">Transmembrane</keyword>
<dbReference type="Gene3D" id="3.30.10.20">
    <property type="match status" value="2"/>
</dbReference>
<dbReference type="SMART" id="SM00740">
    <property type="entry name" value="PASTA"/>
    <property type="match status" value="2"/>
</dbReference>
<evidence type="ECO:0000259" key="2">
    <source>
        <dbReference type="PROSITE" id="PS51178"/>
    </source>
</evidence>
<dbReference type="PROSITE" id="PS51178">
    <property type="entry name" value="PASTA"/>
    <property type="match status" value="1"/>
</dbReference>
<evidence type="ECO:0000313" key="3">
    <source>
        <dbReference type="EMBL" id="KAB2932436.1"/>
    </source>
</evidence>
<dbReference type="InterPro" id="IPR005543">
    <property type="entry name" value="PASTA_dom"/>
</dbReference>
<dbReference type="Proteomes" id="UP000460298">
    <property type="component" value="Unassembled WGS sequence"/>
</dbReference>
<evidence type="ECO:0000256" key="1">
    <source>
        <dbReference type="SAM" id="Phobius"/>
    </source>
</evidence>
<proteinExistence type="predicted"/>
<name>A0A833H1E8_9LEPT</name>
<comment type="caution">
    <text evidence="3">The sequence shown here is derived from an EMBL/GenBank/DDBJ whole genome shotgun (WGS) entry which is preliminary data.</text>
</comment>
<dbReference type="AlphaFoldDB" id="A0A833H1E8"/>
<keyword evidence="1" id="KW-0472">Membrane</keyword>
<protein>
    <submittedName>
        <fullName evidence="3">PASTA domain-containing protein</fullName>
    </submittedName>
</protein>
<organism evidence="3 4">
    <name type="scientific">Leptonema illini</name>
    <dbReference type="NCBI Taxonomy" id="183"/>
    <lineage>
        <taxon>Bacteria</taxon>
        <taxon>Pseudomonadati</taxon>
        <taxon>Spirochaetota</taxon>
        <taxon>Spirochaetia</taxon>
        <taxon>Leptospirales</taxon>
        <taxon>Leptospiraceae</taxon>
        <taxon>Leptonema</taxon>
    </lineage>
</organism>
<feature type="transmembrane region" description="Helical" evidence="1">
    <location>
        <begin position="12"/>
        <end position="36"/>
    </location>
</feature>
<reference evidence="3 4" key="1">
    <citation type="submission" date="2019-10" db="EMBL/GenBank/DDBJ databases">
        <title>Extracellular Electron Transfer in a Candidatus Methanoperedens spp. Enrichment Culture.</title>
        <authorList>
            <person name="Berger S."/>
            <person name="Rangel Shaw D."/>
            <person name="Berben T."/>
            <person name="In 'T Zandt M."/>
            <person name="Frank J."/>
            <person name="Reimann J."/>
            <person name="Jetten M.S.M."/>
            <person name="Welte C.U."/>
        </authorList>
    </citation>
    <scope>NUCLEOTIDE SEQUENCE [LARGE SCALE GENOMIC DNA]</scope>
    <source>
        <strain evidence="3">SB12</strain>
    </source>
</reference>
<gene>
    <name evidence="3" type="ORF">F9K24_10945</name>
</gene>
<dbReference type="Pfam" id="PF03793">
    <property type="entry name" value="PASTA"/>
    <property type="match status" value="2"/>
</dbReference>
<feature type="domain" description="PASTA" evidence="2">
    <location>
        <begin position="107"/>
        <end position="181"/>
    </location>
</feature>
<sequence length="335" mass="37999">MTEQKKEWIKLAVRYALLFFLAGALFLVMALTVFSLRNESTGVWTMPNVSGSYYTDVHNELARMNLRIELDREYFPDRPEGIILTQSIMPGETVHSRDKLLLTVNAYRAILDMPDFKGAPFATVLSSLKQMTYEDQVFSLRPGVVTYVYDESMPDGTVMEQFPPGGSKVLPDSTVDLLISSKKEEVKKVFESKTSLPISELKNVRIDVVSGYFMKAGVDYQIVSVEPTKDDSKSGQVTDISFNNNRYELKVLYREPSERFNEGFESISKDIGPAQNCEASLVNPNDEEDRRLVWKSPGVVEELKLVFFRIGERRLEVSCGGDVVYKKKFTPEYPG</sequence>
<keyword evidence="1" id="KW-1133">Transmembrane helix</keyword>
<evidence type="ECO:0000313" key="4">
    <source>
        <dbReference type="Proteomes" id="UP000460298"/>
    </source>
</evidence>
<dbReference type="CDD" id="cd06577">
    <property type="entry name" value="PASTA_pknB"/>
    <property type="match status" value="2"/>
</dbReference>
<dbReference type="EMBL" id="WBUI01000009">
    <property type="protein sequence ID" value="KAB2932436.1"/>
    <property type="molecule type" value="Genomic_DNA"/>
</dbReference>
<accession>A0A833H1E8</accession>